<feature type="region of interest" description="Disordered" evidence="1">
    <location>
        <begin position="1"/>
        <end position="47"/>
    </location>
</feature>
<evidence type="ECO:0000313" key="3">
    <source>
        <dbReference type="Proteomes" id="UP000233551"/>
    </source>
</evidence>
<gene>
    <name evidence="2" type="ORF">CRG98_022207</name>
</gene>
<comment type="caution">
    <text evidence="2">The sequence shown here is derived from an EMBL/GenBank/DDBJ whole genome shotgun (WGS) entry which is preliminary data.</text>
</comment>
<evidence type="ECO:0000256" key="1">
    <source>
        <dbReference type="SAM" id="MobiDB-lite"/>
    </source>
</evidence>
<accession>A0A2I0JM45</accession>
<protein>
    <submittedName>
        <fullName evidence="2">Uncharacterized protein</fullName>
    </submittedName>
</protein>
<dbReference type="EMBL" id="PGOL01001510">
    <property type="protein sequence ID" value="PKI57362.1"/>
    <property type="molecule type" value="Genomic_DNA"/>
</dbReference>
<dbReference type="AlphaFoldDB" id="A0A2I0JM45"/>
<name>A0A2I0JM45_PUNGR</name>
<keyword evidence="3" id="KW-1185">Reference proteome</keyword>
<proteinExistence type="predicted"/>
<reference evidence="2 3" key="1">
    <citation type="submission" date="2017-11" db="EMBL/GenBank/DDBJ databases">
        <title>De-novo sequencing of pomegranate (Punica granatum L.) genome.</title>
        <authorList>
            <person name="Akparov Z."/>
            <person name="Amiraslanov A."/>
            <person name="Hajiyeva S."/>
            <person name="Abbasov M."/>
            <person name="Kaur K."/>
            <person name="Hamwieh A."/>
            <person name="Solovyev V."/>
            <person name="Salamov A."/>
            <person name="Braich B."/>
            <person name="Kosarev P."/>
            <person name="Mahmoud A."/>
            <person name="Hajiyev E."/>
            <person name="Babayeva S."/>
            <person name="Izzatullayeva V."/>
            <person name="Mammadov A."/>
            <person name="Mammadov A."/>
            <person name="Sharifova S."/>
            <person name="Ojaghi J."/>
            <person name="Eynullazada K."/>
            <person name="Bayramov B."/>
            <person name="Abdulazimova A."/>
            <person name="Shahmuradov I."/>
        </authorList>
    </citation>
    <scope>NUCLEOTIDE SEQUENCE [LARGE SCALE GENOMIC DNA]</scope>
    <source>
        <strain evidence="3">cv. AG2017</strain>
        <tissue evidence="2">Leaf</tissue>
    </source>
</reference>
<dbReference type="Proteomes" id="UP000233551">
    <property type="component" value="Unassembled WGS sequence"/>
</dbReference>
<organism evidence="2 3">
    <name type="scientific">Punica granatum</name>
    <name type="common">Pomegranate</name>
    <dbReference type="NCBI Taxonomy" id="22663"/>
    <lineage>
        <taxon>Eukaryota</taxon>
        <taxon>Viridiplantae</taxon>
        <taxon>Streptophyta</taxon>
        <taxon>Embryophyta</taxon>
        <taxon>Tracheophyta</taxon>
        <taxon>Spermatophyta</taxon>
        <taxon>Magnoliopsida</taxon>
        <taxon>eudicotyledons</taxon>
        <taxon>Gunneridae</taxon>
        <taxon>Pentapetalae</taxon>
        <taxon>rosids</taxon>
        <taxon>malvids</taxon>
        <taxon>Myrtales</taxon>
        <taxon>Lythraceae</taxon>
        <taxon>Punica</taxon>
    </lineage>
</organism>
<feature type="compositionally biased region" description="Basic and acidic residues" evidence="1">
    <location>
        <begin position="26"/>
        <end position="47"/>
    </location>
</feature>
<sequence>MKKDRGSCFTRALPGGLHRTVRPRGKREEGEEPSSEHTGGRAGDLSRVRHAHEHRLRNLSCPRVKNMDIAWWWAEFVI</sequence>
<evidence type="ECO:0000313" key="2">
    <source>
        <dbReference type="EMBL" id="PKI57362.1"/>
    </source>
</evidence>